<dbReference type="AlphaFoldDB" id="A0A090V9C4"/>
<evidence type="ECO:0000313" key="4">
    <source>
        <dbReference type="Proteomes" id="UP000029643"/>
    </source>
</evidence>
<gene>
    <name evidence="3" type="ORF">DFQ06_1641</name>
    <name evidence="2" type="ORF">JCM19274_1831</name>
    <name evidence="1" type="ORF">JCM19300_4376</name>
</gene>
<accession>A0A4V3HHC2</accession>
<comment type="caution">
    <text evidence="1">The sequence shown here is derived from an EMBL/GenBank/DDBJ whole genome shotgun (WGS) entry which is preliminary data.</text>
</comment>
<keyword evidence="6" id="KW-1185">Reference proteome</keyword>
<dbReference type="EMBL" id="BBNQ01000002">
    <property type="protein sequence ID" value="GAL61430.1"/>
    <property type="molecule type" value="Genomic_DNA"/>
</dbReference>
<dbReference type="RefSeq" id="WP_159140068.1">
    <property type="nucleotide sequence ID" value="NZ_BBNQ01000002.1"/>
</dbReference>
<organism evidence="1 5">
    <name type="scientific">Algibacter lectus</name>
    <dbReference type="NCBI Taxonomy" id="221126"/>
    <lineage>
        <taxon>Bacteria</taxon>
        <taxon>Pseudomonadati</taxon>
        <taxon>Bacteroidota</taxon>
        <taxon>Flavobacteriia</taxon>
        <taxon>Flavobacteriales</taxon>
        <taxon>Flavobacteriaceae</taxon>
        <taxon>Algibacter</taxon>
    </lineage>
</organism>
<dbReference type="EMBL" id="SORL01000007">
    <property type="protein sequence ID" value="TDY64721.1"/>
    <property type="molecule type" value="Genomic_DNA"/>
</dbReference>
<dbReference type="Proteomes" id="UP000294824">
    <property type="component" value="Unassembled WGS sequence"/>
</dbReference>
<evidence type="ECO:0000313" key="3">
    <source>
        <dbReference type="EMBL" id="TDY64721.1"/>
    </source>
</evidence>
<accession>A0A090V9C4</accession>
<sequence length="49" mass="5387">MKNLNDYRDFQLQTKATKTVFGGTGDNGIMNGNCTPDPIGDEIRKKLGL</sequence>
<dbReference type="EMBL" id="BBNU01000006">
    <property type="protein sequence ID" value="GAL79323.1"/>
    <property type="molecule type" value="Genomic_DNA"/>
</dbReference>
<evidence type="ECO:0000313" key="2">
    <source>
        <dbReference type="EMBL" id="GAL79323.1"/>
    </source>
</evidence>
<reference evidence="4 5" key="1">
    <citation type="journal article" date="2014" name="Genome Announc.">
        <title>Draft Genome Sequences of Marine Flavobacterium Algibacter lectus Strains SS8 and NR4.</title>
        <authorList>
            <person name="Takatani N."/>
            <person name="Nakanishi M."/>
            <person name="Meirelles P."/>
            <person name="Mino S."/>
            <person name="Suda W."/>
            <person name="Oshima K."/>
            <person name="Hattori M."/>
            <person name="Ohkuma M."/>
            <person name="Hosokawa M."/>
            <person name="Miyashita K."/>
            <person name="Thompson F.L."/>
            <person name="Niwa A."/>
            <person name="Sawabe T."/>
            <person name="Sawabe T."/>
        </authorList>
    </citation>
    <scope>NUCLEOTIDE SEQUENCE [LARGE SCALE GENOMIC DNA]</scope>
    <source>
        <strain evidence="2">JCM 19274</strain>
        <strain evidence="1 5">JCM 19300</strain>
        <strain evidence="4">JCM19274</strain>
    </source>
</reference>
<protein>
    <submittedName>
        <fullName evidence="1">Uncharacterized protein</fullName>
    </submittedName>
</protein>
<proteinExistence type="predicted"/>
<dbReference type="Proteomes" id="UP000029644">
    <property type="component" value="Unassembled WGS sequence"/>
</dbReference>
<dbReference type="Proteomes" id="UP000029643">
    <property type="component" value="Unassembled WGS sequence"/>
</dbReference>
<reference evidence="3 6" key="2">
    <citation type="submission" date="2019-03" db="EMBL/GenBank/DDBJ databases">
        <title>Genomic Encyclopedia of Type Strains, Phase III (KMG-III): the genomes of soil and plant-associated and newly described type strains.</title>
        <authorList>
            <person name="Whitman W."/>
        </authorList>
    </citation>
    <scope>NUCLEOTIDE SEQUENCE [LARGE SCALE GENOMIC DNA]</scope>
    <source>
        <strain evidence="3 6">CECT 8301</strain>
    </source>
</reference>
<evidence type="ECO:0000313" key="5">
    <source>
        <dbReference type="Proteomes" id="UP000029644"/>
    </source>
</evidence>
<name>A0A090V9C4_9FLAO</name>
<evidence type="ECO:0000313" key="6">
    <source>
        <dbReference type="Proteomes" id="UP000294824"/>
    </source>
</evidence>
<dbReference type="STRING" id="221126.SAMN04489722_106185"/>
<evidence type="ECO:0000313" key="1">
    <source>
        <dbReference type="EMBL" id="GAL61430.1"/>
    </source>
</evidence>